<evidence type="ECO:0000313" key="2">
    <source>
        <dbReference type="EMBL" id="OGZ95898.1"/>
    </source>
</evidence>
<keyword evidence="1" id="KW-1133">Transmembrane helix</keyword>
<reference evidence="2 3" key="1">
    <citation type="journal article" date="2016" name="Nat. Commun.">
        <title>Thousands of microbial genomes shed light on interconnected biogeochemical processes in an aquifer system.</title>
        <authorList>
            <person name="Anantharaman K."/>
            <person name="Brown C.T."/>
            <person name="Hug L.A."/>
            <person name="Sharon I."/>
            <person name="Castelle C.J."/>
            <person name="Probst A.J."/>
            <person name="Thomas B.C."/>
            <person name="Singh A."/>
            <person name="Wilkins M.J."/>
            <person name="Karaoz U."/>
            <person name="Brodie E.L."/>
            <person name="Williams K.H."/>
            <person name="Hubbard S.S."/>
            <person name="Banfield J.F."/>
        </authorList>
    </citation>
    <scope>NUCLEOTIDE SEQUENCE [LARGE SCALE GENOMIC DNA]</scope>
</reference>
<evidence type="ECO:0000256" key="1">
    <source>
        <dbReference type="SAM" id="Phobius"/>
    </source>
</evidence>
<keyword evidence="1" id="KW-0472">Membrane</keyword>
<dbReference type="EMBL" id="MHQD01000026">
    <property type="protein sequence ID" value="OGZ95898.1"/>
    <property type="molecule type" value="Genomic_DNA"/>
</dbReference>
<sequence length="345" mass="36901">MTSTREKKRYIIGGMGHLVQTAAIGSFLFALPFFAGAQISFPQLEPPASITAVPSSPAPGEKVILQAVTPIFNKDTTFFEWTINGQFRSDLSGRGKYSAEITAGGIGSAISVSVRATALDKQVATMSATIRVSDLSLVWHADTHVPAWFTGKALAVPGSTVYVTALPEIASGGKMIDPKNLVYQWSLGDEKKFASGIGKQSIGIQTSKIPNGSHWVRVSIEDLGKTVKKEGSLFIINRNPLVSVYRYSPVGGTEYRSAHTLIHAAKGELIDLVAEPFFFPGGRKNIAYAWKVGGTSIEPAAQNPQFLTLKTEGIQAVSLSVSATASSLKNAFLLPVIKSLTIFIQ</sequence>
<evidence type="ECO:0000313" key="3">
    <source>
        <dbReference type="Proteomes" id="UP000178574"/>
    </source>
</evidence>
<dbReference type="AlphaFoldDB" id="A0A1G2KBV5"/>
<comment type="caution">
    <text evidence="2">The sequence shown here is derived from an EMBL/GenBank/DDBJ whole genome shotgun (WGS) entry which is preliminary data.</text>
</comment>
<dbReference type="Proteomes" id="UP000178574">
    <property type="component" value="Unassembled WGS sequence"/>
</dbReference>
<accession>A0A1G2KBV5</accession>
<organism evidence="2 3">
    <name type="scientific">Candidatus Sungbacteria bacterium RIFCSPHIGHO2_01_FULL_50_25</name>
    <dbReference type="NCBI Taxonomy" id="1802265"/>
    <lineage>
        <taxon>Bacteria</taxon>
        <taxon>Candidatus Sungiibacteriota</taxon>
    </lineage>
</organism>
<keyword evidence="1" id="KW-0812">Transmembrane</keyword>
<feature type="transmembrane region" description="Helical" evidence="1">
    <location>
        <begin position="12"/>
        <end position="35"/>
    </location>
</feature>
<protein>
    <submittedName>
        <fullName evidence="2">Uncharacterized protein</fullName>
    </submittedName>
</protein>
<proteinExistence type="predicted"/>
<gene>
    <name evidence="2" type="ORF">A2847_01975</name>
</gene>
<name>A0A1G2KBV5_9BACT</name>